<keyword evidence="3 8" id="KW-0238">DNA-binding</keyword>
<name>A0A6J2MK51_9CHIR</name>
<organism evidence="11 12">
    <name type="scientific">Phyllostomus discolor</name>
    <name type="common">pale spear-nosed bat</name>
    <dbReference type="NCBI Taxonomy" id="89673"/>
    <lineage>
        <taxon>Eukaryota</taxon>
        <taxon>Metazoa</taxon>
        <taxon>Chordata</taxon>
        <taxon>Craniata</taxon>
        <taxon>Vertebrata</taxon>
        <taxon>Euteleostomi</taxon>
        <taxon>Mammalia</taxon>
        <taxon>Eutheria</taxon>
        <taxon>Laurasiatheria</taxon>
        <taxon>Chiroptera</taxon>
        <taxon>Yangochiroptera</taxon>
        <taxon>Phyllostomidae</taxon>
        <taxon>Phyllostominae</taxon>
        <taxon>Phyllostomus</taxon>
    </lineage>
</organism>
<evidence type="ECO:0000256" key="4">
    <source>
        <dbReference type="ARBA" id="ARBA00023155"/>
    </source>
</evidence>
<dbReference type="OrthoDB" id="10056939at2759"/>
<evidence type="ECO:0000259" key="10">
    <source>
        <dbReference type="PROSITE" id="PS50071"/>
    </source>
</evidence>
<sequence length="198" mass="21901">MEAAEGPSAPKESPEVPLTESNGDTKAAADSSEAKRRKGHWPSASRKILRDWLFEHRLHAYPSEREKRLLSQQTGLSYLQIVNWFINARKRILPQILEETGDTLNVIPIYHHKCKNTDPVAHKKTASSAEAPHTPPGNLETQAQGPGLEAQPEGNVEDSASRPLRMSSPDFSGFHLLVEAAVQKAEELELQKKQESAG</sequence>
<comment type="similarity">
    <text evidence="7">Belongs to the TALE/TGIF homeobox family.</text>
</comment>
<dbReference type="SUPFAM" id="SSF46689">
    <property type="entry name" value="Homeodomain-like"/>
    <property type="match status" value="1"/>
</dbReference>
<feature type="domain" description="Homeobox" evidence="10">
    <location>
        <begin position="32"/>
        <end position="95"/>
    </location>
</feature>
<keyword evidence="4 8" id="KW-0371">Homeobox</keyword>
<dbReference type="Gene3D" id="1.10.10.60">
    <property type="entry name" value="Homeodomain-like"/>
    <property type="match status" value="1"/>
</dbReference>
<gene>
    <name evidence="12" type="primary">TGIF2LX</name>
</gene>
<evidence type="ECO:0000256" key="1">
    <source>
        <dbReference type="ARBA" id="ARBA00004123"/>
    </source>
</evidence>
<accession>A0A6J2MK51</accession>
<evidence type="ECO:0000313" key="12">
    <source>
        <dbReference type="RefSeq" id="XP_028378540.1"/>
    </source>
</evidence>
<dbReference type="InParanoid" id="A0A6J2MK51"/>
<dbReference type="RefSeq" id="XP_028378540.1">
    <property type="nucleotide sequence ID" value="XM_028522739.1"/>
</dbReference>
<dbReference type="SMART" id="SM00389">
    <property type="entry name" value="HOX"/>
    <property type="match status" value="1"/>
</dbReference>
<evidence type="ECO:0000256" key="5">
    <source>
        <dbReference type="ARBA" id="ARBA00023163"/>
    </source>
</evidence>
<evidence type="ECO:0000256" key="2">
    <source>
        <dbReference type="ARBA" id="ARBA00023015"/>
    </source>
</evidence>
<dbReference type="CTD" id="90316"/>
<protein>
    <submittedName>
        <fullName evidence="12">Homeobox protein TGIF2LX</fullName>
    </submittedName>
</protein>
<evidence type="ECO:0000256" key="6">
    <source>
        <dbReference type="ARBA" id="ARBA00023242"/>
    </source>
</evidence>
<evidence type="ECO:0000256" key="9">
    <source>
        <dbReference type="SAM" id="MobiDB-lite"/>
    </source>
</evidence>
<dbReference type="Pfam" id="PF05920">
    <property type="entry name" value="Homeobox_KN"/>
    <property type="match status" value="1"/>
</dbReference>
<comment type="subcellular location">
    <subcellularLocation>
        <location evidence="1 8">Nucleus</location>
    </subcellularLocation>
</comment>
<dbReference type="InterPro" id="IPR001356">
    <property type="entry name" value="HD"/>
</dbReference>
<reference evidence="12" key="1">
    <citation type="submission" date="2025-08" db="UniProtKB">
        <authorList>
            <consortium name="RefSeq"/>
        </authorList>
    </citation>
    <scope>IDENTIFICATION</scope>
    <source>
        <tissue evidence="12">Muscle</tissue>
    </source>
</reference>
<keyword evidence="11" id="KW-1185">Reference proteome</keyword>
<proteinExistence type="inferred from homology"/>
<dbReference type="GO" id="GO:0003677">
    <property type="term" value="F:DNA binding"/>
    <property type="evidence" value="ECO:0007669"/>
    <property type="project" value="UniProtKB-UniRule"/>
</dbReference>
<dbReference type="PANTHER" id="PTHR11850">
    <property type="entry name" value="HOMEOBOX PROTEIN TRANSCRIPTION FACTORS"/>
    <property type="match status" value="1"/>
</dbReference>
<dbReference type="InterPro" id="IPR008422">
    <property type="entry name" value="KN_HD"/>
</dbReference>
<dbReference type="Proteomes" id="UP000504628">
    <property type="component" value="Chromosome X"/>
</dbReference>
<feature type="region of interest" description="Disordered" evidence="9">
    <location>
        <begin position="1"/>
        <end position="42"/>
    </location>
</feature>
<feature type="DNA-binding region" description="Homeobox" evidence="8">
    <location>
        <begin position="34"/>
        <end position="96"/>
    </location>
</feature>
<dbReference type="KEGG" id="pdic:114504895"/>
<keyword evidence="2" id="KW-0805">Transcription regulation</keyword>
<dbReference type="AlphaFoldDB" id="A0A6J2MK51"/>
<dbReference type="GO" id="GO:0005634">
    <property type="term" value="C:nucleus"/>
    <property type="evidence" value="ECO:0007669"/>
    <property type="project" value="UniProtKB-SubCell"/>
</dbReference>
<dbReference type="InterPro" id="IPR050224">
    <property type="entry name" value="TALE_homeobox"/>
</dbReference>
<dbReference type="PROSITE" id="PS50071">
    <property type="entry name" value="HOMEOBOX_2"/>
    <property type="match status" value="1"/>
</dbReference>
<dbReference type="InterPro" id="IPR009057">
    <property type="entry name" value="Homeodomain-like_sf"/>
</dbReference>
<keyword evidence="6 8" id="KW-0539">Nucleus</keyword>
<dbReference type="FunFam" id="1.10.10.60:FF:000059">
    <property type="entry name" value="TGFB-induced factor homeobox 1"/>
    <property type="match status" value="1"/>
</dbReference>
<keyword evidence="5" id="KW-0804">Transcription</keyword>
<dbReference type="CDD" id="cd00086">
    <property type="entry name" value="homeodomain"/>
    <property type="match status" value="1"/>
</dbReference>
<dbReference type="GO" id="GO:0006355">
    <property type="term" value="P:regulation of DNA-templated transcription"/>
    <property type="evidence" value="ECO:0007669"/>
    <property type="project" value="InterPro"/>
</dbReference>
<evidence type="ECO:0000256" key="8">
    <source>
        <dbReference type="PROSITE-ProRule" id="PRU00108"/>
    </source>
</evidence>
<evidence type="ECO:0000256" key="3">
    <source>
        <dbReference type="ARBA" id="ARBA00023125"/>
    </source>
</evidence>
<feature type="region of interest" description="Disordered" evidence="9">
    <location>
        <begin position="121"/>
        <end position="168"/>
    </location>
</feature>
<evidence type="ECO:0000256" key="7">
    <source>
        <dbReference type="ARBA" id="ARBA00038021"/>
    </source>
</evidence>
<evidence type="ECO:0000313" key="11">
    <source>
        <dbReference type="Proteomes" id="UP000504628"/>
    </source>
</evidence>
<dbReference type="GeneID" id="114504895"/>